<reference evidence="6 7" key="1">
    <citation type="journal article" date="2015" name="Fungal Genet. Biol.">
        <title>Evolution of novel wood decay mechanisms in Agaricales revealed by the genome sequences of Fistulina hepatica and Cylindrobasidium torrendii.</title>
        <authorList>
            <person name="Floudas D."/>
            <person name="Held B.W."/>
            <person name="Riley R."/>
            <person name="Nagy L.G."/>
            <person name="Koehler G."/>
            <person name="Ransdell A.S."/>
            <person name="Younus H."/>
            <person name="Chow J."/>
            <person name="Chiniquy J."/>
            <person name="Lipzen A."/>
            <person name="Tritt A."/>
            <person name="Sun H."/>
            <person name="Haridas S."/>
            <person name="LaButti K."/>
            <person name="Ohm R.A."/>
            <person name="Kues U."/>
            <person name="Blanchette R.A."/>
            <person name="Grigoriev I.V."/>
            <person name="Minto R.E."/>
            <person name="Hibbett D.S."/>
        </authorList>
    </citation>
    <scope>NUCLEOTIDE SEQUENCE [LARGE SCALE GENOMIC DNA]</scope>
    <source>
        <strain evidence="6 7">ATCC 64428</strain>
    </source>
</reference>
<gene>
    <name evidence="6" type="ORF">FISHEDRAFT_65156</name>
</gene>
<keyword evidence="3" id="KW-0472">Membrane</keyword>
<keyword evidence="3" id="KW-1133">Transmembrane helix</keyword>
<feature type="region of interest" description="Disordered" evidence="2">
    <location>
        <begin position="177"/>
        <end position="204"/>
    </location>
</feature>
<dbReference type="OrthoDB" id="2432613at2759"/>
<keyword evidence="3" id="KW-0812">Transmembrane</keyword>
<evidence type="ECO:0000313" key="6">
    <source>
        <dbReference type="EMBL" id="KIY49742.1"/>
    </source>
</evidence>
<dbReference type="PANTHER" id="PTHR28154:SF1">
    <property type="entry name" value="CELL WALL SYNTHESIS PROTEIN KNH1-RELATED"/>
    <property type="match status" value="1"/>
</dbReference>
<evidence type="ECO:0000256" key="1">
    <source>
        <dbReference type="ARBA" id="ARBA00022729"/>
    </source>
</evidence>
<dbReference type="GO" id="GO:0042546">
    <property type="term" value="P:cell wall biogenesis"/>
    <property type="evidence" value="ECO:0007669"/>
    <property type="project" value="InterPro"/>
</dbReference>
<evidence type="ECO:0000256" key="3">
    <source>
        <dbReference type="SAM" id="Phobius"/>
    </source>
</evidence>
<feature type="chain" id="PRO_5002316256" description="Yeast cell wall synthesis Kre9/Knh1-like N-terminal domain-containing protein" evidence="4">
    <location>
        <begin position="19"/>
        <end position="232"/>
    </location>
</feature>
<dbReference type="InterPro" id="IPR045328">
    <property type="entry name" value="Kre9/Knh1"/>
</dbReference>
<accession>A0A0D7AEH1</accession>
<keyword evidence="1 4" id="KW-0732">Signal</keyword>
<dbReference type="EMBL" id="KN881721">
    <property type="protein sequence ID" value="KIY49742.1"/>
    <property type="molecule type" value="Genomic_DNA"/>
</dbReference>
<keyword evidence="7" id="KW-1185">Reference proteome</keyword>
<dbReference type="GO" id="GO:0006078">
    <property type="term" value="P:(1-&gt;6)-beta-D-glucan biosynthetic process"/>
    <property type="evidence" value="ECO:0007669"/>
    <property type="project" value="InterPro"/>
</dbReference>
<evidence type="ECO:0000259" key="5">
    <source>
        <dbReference type="Pfam" id="PF10342"/>
    </source>
</evidence>
<feature type="transmembrane region" description="Helical" evidence="3">
    <location>
        <begin position="212"/>
        <end position="231"/>
    </location>
</feature>
<organism evidence="6 7">
    <name type="scientific">Fistulina hepatica ATCC 64428</name>
    <dbReference type="NCBI Taxonomy" id="1128425"/>
    <lineage>
        <taxon>Eukaryota</taxon>
        <taxon>Fungi</taxon>
        <taxon>Dikarya</taxon>
        <taxon>Basidiomycota</taxon>
        <taxon>Agaricomycotina</taxon>
        <taxon>Agaricomycetes</taxon>
        <taxon>Agaricomycetidae</taxon>
        <taxon>Agaricales</taxon>
        <taxon>Fistulinaceae</taxon>
        <taxon>Fistulina</taxon>
    </lineage>
</organism>
<feature type="domain" description="Yeast cell wall synthesis Kre9/Knh1-like N-terminal" evidence="5">
    <location>
        <begin position="24"/>
        <end position="118"/>
    </location>
</feature>
<evidence type="ECO:0000256" key="2">
    <source>
        <dbReference type="SAM" id="MobiDB-lite"/>
    </source>
</evidence>
<evidence type="ECO:0000313" key="7">
    <source>
        <dbReference type="Proteomes" id="UP000054144"/>
    </source>
</evidence>
<dbReference type="Proteomes" id="UP000054144">
    <property type="component" value="Unassembled WGS sequence"/>
</dbReference>
<protein>
    <recommendedName>
        <fullName evidence="5">Yeast cell wall synthesis Kre9/Knh1-like N-terminal domain-containing protein</fullName>
    </recommendedName>
</protein>
<dbReference type="PANTHER" id="PTHR28154">
    <property type="entry name" value="CELL WALL SYNTHESIS PROTEIN KNH1-RELATED"/>
    <property type="match status" value="1"/>
</dbReference>
<dbReference type="AlphaFoldDB" id="A0A0D7AEH1"/>
<evidence type="ECO:0000256" key="4">
    <source>
        <dbReference type="SAM" id="SignalP"/>
    </source>
</evidence>
<dbReference type="Pfam" id="PF10342">
    <property type="entry name" value="Kre9_KNH"/>
    <property type="match status" value="1"/>
</dbReference>
<name>A0A0D7AEH1_9AGAR</name>
<sequence length="232" mass="23638">MLYRSTTVLAALASSALANVYVTSPTAASVFTAGQNETVSWQNDGNSPSLLEFGLATFSIYVGDKTQQTRLQLIATGVNVSSTSSLSFTPSSSIGPNSDEYFIRVESQSLLDPSEPQYYEMAFSSKFNLTNMSGTFNSSVQSEINGQSTAPLSSAVSTSSAASTSAAASVSKANSKTTSAVTSSGSKTASHTSSAATTSASSSSATNSANSLLAVMNVALLGAVAFVGVTLF</sequence>
<dbReference type="InterPro" id="IPR018466">
    <property type="entry name" value="Kre9/Knh1-like_N"/>
</dbReference>
<proteinExistence type="predicted"/>
<feature type="signal peptide" evidence="4">
    <location>
        <begin position="1"/>
        <end position="18"/>
    </location>
</feature>